<dbReference type="Proteomes" id="UP001203423">
    <property type="component" value="Unassembled WGS sequence"/>
</dbReference>
<gene>
    <name evidence="2" type="ORF">L2764_02440</name>
</gene>
<protein>
    <submittedName>
        <fullName evidence="2">GNAT family N-acetyltransferase</fullName>
    </submittedName>
</protein>
<keyword evidence="3" id="KW-1185">Reference proteome</keyword>
<organism evidence="2 3">
    <name type="scientific">Shewanella surugensis</name>
    <dbReference type="NCBI Taxonomy" id="212020"/>
    <lineage>
        <taxon>Bacteria</taxon>
        <taxon>Pseudomonadati</taxon>
        <taxon>Pseudomonadota</taxon>
        <taxon>Gammaproteobacteria</taxon>
        <taxon>Alteromonadales</taxon>
        <taxon>Shewanellaceae</taxon>
        <taxon>Shewanella</taxon>
    </lineage>
</organism>
<evidence type="ECO:0000313" key="2">
    <source>
        <dbReference type="EMBL" id="MCL1123368.1"/>
    </source>
</evidence>
<dbReference type="RefSeq" id="WP_248938656.1">
    <property type="nucleotide sequence ID" value="NZ_JAKIKS010000005.1"/>
</dbReference>
<dbReference type="InterPro" id="IPR016181">
    <property type="entry name" value="Acyl_CoA_acyltransferase"/>
</dbReference>
<evidence type="ECO:0000313" key="3">
    <source>
        <dbReference type="Proteomes" id="UP001203423"/>
    </source>
</evidence>
<comment type="caution">
    <text evidence="2">The sequence shown here is derived from an EMBL/GenBank/DDBJ whole genome shotgun (WGS) entry which is preliminary data.</text>
</comment>
<name>A0ABT0L6Q0_9GAMM</name>
<dbReference type="InterPro" id="IPR000182">
    <property type="entry name" value="GNAT_dom"/>
</dbReference>
<accession>A0ABT0L6Q0</accession>
<dbReference type="Gene3D" id="3.40.630.30">
    <property type="match status" value="1"/>
</dbReference>
<dbReference type="EMBL" id="JAKIKS010000005">
    <property type="protein sequence ID" value="MCL1123368.1"/>
    <property type="molecule type" value="Genomic_DNA"/>
</dbReference>
<feature type="domain" description="N-acetyltransferase" evidence="1">
    <location>
        <begin position="14"/>
        <end position="67"/>
    </location>
</feature>
<proteinExistence type="predicted"/>
<dbReference type="Pfam" id="PF00583">
    <property type="entry name" value="Acetyltransf_1"/>
    <property type="match status" value="1"/>
</dbReference>
<sequence length="71" mass="8172">MSVVEAAFNESYATRAIYLDDIPVGFFMWVEETASKISIWHFMVDRKHQQKGIGRIALNAVLDEIRQMPSI</sequence>
<reference evidence="2 3" key="1">
    <citation type="submission" date="2022-01" db="EMBL/GenBank/DDBJ databases">
        <title>Whole genome-based taxonomy of the Shewanellaceae.</title>
        <authorList>
            <person name="Martin-Rodriguez A.J."/>
        </authorList>
    </citation>
    <scope>NUCLEOTIDE SEQUENCE [LARGE SCALE GENOMIC DNA]</scope>
    <source>
        <strain evidence="2 3">DSM 17177</strain>
    </source>
</reference>
<dbReference type="SUPFAM" id="SSF55729">
    <property type="entry name" value="Acyl-CoA N-acyltransferases (Nat)"/>
    <property type="match status" value="1"/>
</dbReference>
<evidence type="ECO:0000259" key="1">
    <source>
        <dbReference type="Pfam" id="PF00583"/>
    </source>
</evidence>